<keyword evidence="1" id="KW-0732">Signal</keyword>
<feature type="signal peptide" evidence="1">
    <location>
        <begin position="1"/>
        <end position="23"/>
    </location>
</feature>
<dbReference type="PROSITE" id="PS51257">
    <property type="entry name" value="PROKAR_LIPOPROTEIN"/>
    <property type="match status" value="1"/>
</dbReference>
<keyword evidence="3" id="KW-1185">Reference proteome</keyword>
<dbReference type="EMBL" id="PJMU01000005">
    <property type="protein sequence ID" value="PKV62514.1"/>
    <property type="molecule type" value="Genomic_DNA"/>
</dbReference>
<dbReference type="OrthoDB" id="949867at2"/>
<protein>
    <submittedName>
        <fullName evidence="2">Uncharacterized protein</fullName>
    </submittedName>
</protein>
<evidence type="ECO:0000313" key="2">
    <source>
        <dbReference type="EMBL" id="PKV62514.1"/>
    </source>
</evidence>
<name>A0A2N3U701_9BACT</name>
<proteinExistence type="predicted"/>
<dbReference type="Pfam" id="PF19765">
    <property type="entry name" value="DUF6252"/>
    <property type="match status" value="1"/>
</dbReference>
<reference evidence="2 3" key="1">
    <citation type="submission" date="2017-12" db="EMBL/GenBank/DDBJ databases">
        <title>Genomic Encyclopedia of Type Strains, Phase III (KMG-III): the genomes of soil and plant-associated and newly described type strains.</title>
        <authorList>
            <person name="Whitman W."/>
        </authorList>
    </citation>
    <scope>NUCLEOTIDE SEQUENCE [LARGE SCALE GENOMIC DNA]</scope>
    <source>
        <strain evidence="2 3">LP43</strain>
    </source>
</reference>
<accession>A0A2N3U701</accession>
<dbReference type="RefSeq" id="WP_101447195.1">
    <property type="nucleotide sequence ID" value="NZ_PJMU01000005.1"/>
</dbReference>
<dbReference type="Proteomes" id="UP000233782">
    <property type="component" value="Unassembled WGS sequence"/>
</dbReference>
<evidence type="ECO:0000256" key="1">
    <source>
        <dbReference type="SAM" id="SignalP"/>
    </source>
</evidence>
<gene>
    <name evidence="2" type="ORF">BD749_3717</name>
</gene>
<organism evidence="2 3">
    <name type="scientific">Pontibacter ramchanderi</name>
    <dbReference type="NCBI Taxonomy" id="1179743"/>
    <lineage>
        <taxon>Bacteria</taxon>
        <taxon>Pseudomonadati</taxon>
        <taxon>Bacteroidota</taxon>
        <taxon>Cytophagia</taxon>
        <taxon>Cytophagales</taxon>
        <taxon>Hymenobacteraceae</taxon>
        <taxon>Pontibacter</taxon>
    </lineage>
</organism>
<sequence>MKNKLYLLLLLAGLFACSKDSFCDESFCVRINGKRWWPSSGFKTNSLSFTLTDNGSIFWFSAQNGSTSLLVSVRDTIRGIQVREYQLGEHFNAGYYTEDSNEDFRTDQSHTGSLSIASIDSYKTTVSGTFRFKARNAMTGEVAEISNGSFNATYYEY</sequence>
<dbReference type="AlphaFoldDB" id="A0A2N3U701"/>
<comment type="caution">
    <text evidence="2">The sequence shown here is derived from an EMBL/GenBank/DDBJ whole genome shotgun (WGS) entry which is preliminary data.</text>
</comment>
<feature type="chain" id="PRO_5014749243" evidence="1">
    <location>
        <begin position="24"/>
        <end position="157"/>
    </location>
</feature>
<evidence type="ECO:0000313" key="3">
    <source>
        <dbReference type="Proteomes" id="UP000233782"/>
    </source>
</evidence>
<dbReference type="InterPro" id="IPR046219">
    <property type="entry name" value="DUF6252"/>
</dbReference>